<name>A0ACB7TLY0_HYAAI</name>
<proteinExistence type="predicted"/>
<dbReference type="Proteomes" id="UP000821845">
    <property type="component" value="Chromosome 1"/>
</dbReference>
<organism evidence="1 2">
    <name type="scientific">Hyalomma asiaticum</name>
    <name type="common">Tick</name>
    <dbReference type="NCBI Taxonomy" id="266040"/>
    <lineage>
        <taxon>Eukaryota</taxon>
        <taxon>Metazoa</taxon>
        <taxon>Ecdysozoa</taxon>
        <taxon>Arthropoda</taxon>
        <taxon>Chelicerata</taxon>
        <taxon>Arachnida</taxon>
        <taxon>Acari</taxon>
        <taxon>Parasitiformes</taxon>
        <taxon>Ixodida</taxon>
        <taxon>Ixodoidea</taxon>
        <taxon>Ixodidae</taxon>
        <taxon>Hyalomminae</taxon>
        <taxon>Hyalomma</taxon>
    </lineage>
</organism>
<protein>
    <submittedName>
        <fullName evidence="1">Uncharacterized protein</fullName>
    </submittedName>
</protein>
<dbReference type="EMBL" id="CM023481">
    <property type="protein sequence ID" value="KAH6947337.1"/>
    <property type="molecule type" value="Genomic_DNA"/>
</dbReference>
<evidence type="ECO:0000313" key="2">
    <source>
        <dbReference type="Proteomes" id="UP000821845"/>
    </source>
</evidence>
<keyword evidence="2" id="KW-1185">Reference proteome</keyword>
<sequence length="87" mass="9549">MLSHLSCGPSRGLPPPPRALIYPGALDEPAVFRPPLLVDDTATAGAGRAAQPSPRRRFLTSYRQLLEEIHPAEYFLMEGYCALAWEA</sequence>
<accession>A0ACB7TLY0</accession>
<comment type="caution">
    <text evidence="1">The sequence shown here is derived from an EMBL/GenBank/DDBJ whole genome shotgun (WGS) entry which is preliminary data.</text>
</comment>
<reference evidence="1" key="1">
    <citation type="submission" date="2020-05" db="EMBL/GenBank/DDBJ databases">
        <title>Large-scale comparative analyses of tick genomes elucidate their genetic diversity and vector capacities.</title>
        <authorList>
            <person name="Jia N."/>
            <person name="Wang J."/>
            <person name="Shi W."/>
            <person name="Du L."/>
            <person name="Sun Y."/>
            <person name="Zhan W."/>
            <person name="Jiang J."/>
            <person name="Wang Q."/>
            <person name="Zhang B."/>
            <person name="Ji P."/>
            <person name="Sakyi L.B."/>
            <person name="Cui X."/>
            <person name="Yuan T."/>
            <person name="Jiang B."/>
            <person name="Yang W."/>
            <person name="Lam T.T.-Y."/>
            <person name="Chang Q."/>
            <person name="Ding S."/>
            <person name="Wang X."/>
            <person name="Zhu J."/>
            <person name="Ruan X."/>
            <person name="Zhao L."/>
            <person name="Wei J."/>
            <person name="Que T."/>
            <person name="Du C."/>
            <person name="Cheng J."/>
            <person name="Dai P."/>
            <person name="Han X."/>
            <person name="Huang E."/>
            <person name="Gao Y."/>
            <person name="Liu J."/>
            <person name="Shao H."/>
            <person name="Ye R."/>
            <person name="Li L."/>
            <person name="Wei W."/>
            <person name="Wang X."/>
            <person name="Wang C."/>
            <person name="Yang T."/>
            <person name="Huo Q."/>
            <person name="Li W."/>
            <person name="Guo W."/>
            <person name="Chen H."/>
            <person name="Zhou L."/>
            <person name="Ni X."/>
            <person name="Tian J."/>
            <person name="Zhou Y."/>
            <person name="Sheng Y."/>
            <person name="Liu T."/>
            <person name="Pan Y."/>
            <person name="Xia L."/>
            <person name="Li J."/>
            <person name="Zhao F."/>
            <person name="Cao W."/>
        </authorList>
    </citation>
    <scope>NUCLEOTIDE SEQUENCE</scope>
    <source>
        <strain evidence="1">Hyas-2018</strain>
    </source>
</reference>
<gene>
    <name evidence="1" type="ORF">HPB50_018463</name>
</gene>
<evidence type="ECO:0000313" key="1">
    <source>
        <dbReference type="EMBL" id="KAH6947337.1"/>
    </source>
</evidence>